<sequence length="82" mass="8854">MIQDALSLSKLCTRTQLGTLTCPSCMTKIEKAVANHDGVENVKVLFNASKVKANFDPEVTNADDLAQVVTGLGYEVENVKVK</sequence>
<evidence type="ECO:0000256" key="2">
    <source>
        <dbReference type="ARBA" id="ARBA00022723"/>
    </source>
</evidence>
<dbReference type="PANTHER" id="PTHR46594:SF4">
    <property type="entry name" value="P-TYPE CATION-TRANSPORTING ATPASE"/>
    <property type="match status" value="1"/>
</dbReference>
<feature type="domain" description="HMA" evidence="3">
    <location>
        <begin position="11"/>
        <end position="77"/>
    </location>
</feature>
<comment type="caution">
    <text evidence="4">The sequence shown here is derived from an EMBL/GenBank/DDBJ whole genome shotgun (WGS) entry which is preliminary data.</text>
</comment>
<dbReference type="PANTHER" id="PTHR46594">
    <property type="entry name" value="P-TYPE CATION-TRANSPORTING ATPASE"/>
    <property type="match status" value="1"/>
</dbReference>
<dbReference type="PROSITE" id="PS50846">
    <property type="entry name" value="HMA_2"/>
    <property type="match status" value="1"/>
</dbReference>
<protein>
    <recommendedName>
        <fullName evidence="1">Copper chaperone CopZ</fullName>
    </recommendedName>
</protein>
<dbReference type="PROSITE" id="PS01047">
    <property type="entry name" value="HMA_1"/>
    <property type="match status" value="1"/>
</dbReference>
<evidence type="ECO:0000256" key="1">
    <source>
        <dbReference type="ARBA" id="ARBA00015313"/>
    </source>
</evidence>
<dbReference type="Pfam" id="PF00403">
    <property type="entry name" value="HMA"/>
    <property type="match status" value="1"/>
</dbReference>
<dbReference type="InterPro" id="IPR006121">
    <property type="entry name" value="HMA_dom"/>
</dbReference>
<dbReference type="Proteomes" id="UP001167919">
    <property type="component" value="Unassembled WGS sequence"/>
</dbReference>
<organism evidence="4 5">
    <name type="scientific">Oenococcus sicerae</name>
    <dbReference type="NCBI Taxonomy" id="2203724"/>
    <lineage>
        <taxon>Bacteria</taxon>
        <taxon>Bacillati</taxon>
        <taxon>Bacillota</taxon>
        <taxon>Bacilli</taxon>
        <taxon>Lactobacillales</taxon>
        <taxon>Lactobacillaceae</taxon>
        <taxon>Oenococcus</taxon>
    </lineage>
</organism>
<name>A0AAJ1RBW6_9LACO</name>
<dbReference type="GO" id="GO:0046872">
    <property type="term" value="F:metal ion binding"/>
    <property type="evidence" value="ECO:0007669"/>
    <property type="project" value="UniProtKB-KW"/>
</dbReference>
<dbReference type="EMBL" id="SDWY01000004">
    <property type="protein sequence ID" value="MDN6900808.1"/>
    <property type="molecule type" value="Genomic_DNA"/>
</dbReference>
<dbReference type="AlphaFoldDB" id="A0AAJ1RBW6"/>
<keyword evidence="2" id="KW-0479">Metal-binding</keyword>
<gene>
    <name evidence="4" type="ORF">EVC35_07300</name>
</gene>
<evidence type="ECO:0000313" key="4">
    <source>
        <dbReference type="EMBL" id="MDN6900808.1"/>
    </source>
</evidence>
<evidence type="ECO:0000313" key="5">
    <source>
        <dbReference type="Proteomes" id="UP001167919"/>
    </source>
</evidence>
<dbReference type="SUPFAM" id="SSF55008">
    <property type="entry name" value="HMA, heavy metal-associated domain"/>
    <property type="match status" value="1"/>
</dbReference>
<dbReference type="InterPro" id="IPR036163">
    <property type="entry name" value="HMA_dom_sf"/>
</dbReference>
<dbReference type="InterPro" id="IPR017969">
    <property type="entry name" value="Heavy-metal-associated_CS"/>
</dbReference>
<evidence type="ECO:0000259" key="3">
    <source>
        <dbReference type="PROSITE" id="PS50846"/>
    </source>
</evidence>
<accession>A0AAJ1RBW6</accession>
<reference evidence="4" key="1">
    <citation type="submission" date="2019-01" db="EMBL/GenBank/DDBJ databases">
        <title>Oenococcus sicerae UCMA17102.</title>
        <authorList>
            <person name="Cousin F.J."/>
            <person name="Le Guellec R."/>
            <person name="Cretenet M."/>
        </authorList>
    </citation>
    <scope>NUCLEOTIDE SEQUENCE</scope>
    <source>
        <strain evidence="4">UCMA17102</strain>
    </source>
</reference>
<dbReference type="FunFam" id="3.30.70.100:FF:000001">
    <property type="entry name" value="ATPase copper transporting beta"/>
    <property type="match status" value="1"/>
</dbReference>
<dbReference type="Gene3D" id="3.30.70.100">
    <property type="match status" value="1"/>
</dbReference>
<dbReference type="CDD" id="cd00371">
    <property type="entry name" value="HMA"/>
    <property type="match status" value="1"/>
</dbReference>
<dbReference type="RefSeq" id="WP_301711410.1">
    <property type="nucleotide sequence ID" value="NZ_SDWY01000004.1"/>
</dbReference>
<proteinExistence type="predicted"/>